<dbReference type="Pfam" id="PF13759">
    <property type="entry name" value="2OG-FeII_Oxy_5"/>
    <property type="match status" value="1"/>
</dbReference>
<name>A0A1Q9EG20_SYMMI</name>
<feature type="compositionally biased region" description="Low complexity" evidence="1">
    <location>
        <begin position="805"/>
        <end position="816"/>
    </location>
</feature>
<evidence type="ECO:0000313" key="2">
    <source>
        <dbReference type="EMBL" id="OLQ06380.1"/>
    </source>
</evidence>
<evidence type="ECO:0000256" key="1">
    <source>
        <dbReference type="SAM" id="MobiDB-lite"/>
    </source>
</evidence>
<keyword evidence="3" id="KW-1185">Reference proteome</keyword>
<comment type="caution">
    <text evidence="2">The sequence shown here is derived from an EMBL/GenBank/DDBJ whole genome shotgun (WGS) entry which is preliminary data.</text>
</comment>
<protein>
    <submittedName>
        <fullName evidence="2">Uncharacterized protein</fullName>
    </submittedName>
</protein>
<dbReference type="Gene3D" id="3.30.40.220">
    <property type="match status" value="2"/>
</dbReference>
<accession>A0A1Q9EG20</accession>
<evidence type="ECO:0000313" key="3">
    <source>
        <dbReference type="Proteomes" id="UP000186817"/>
    </source>
</evidence>
<gene>
    <name evidence="2" type="ORF">AK812_SmicGene10317</name>
</gene>
<proteinExistence type="predicted"/>
<dbReference type="InterPro" id="IPR012668">
    <property type="entry name" value="CHP02466"/>
</dbReference>
<reference evidence="2 3" key="1">
    <citation type="submission" date="2016-02" db="EMBL/GenBank/DDBJ databases">
        <title>Genome analysis of coral dinoflagellate symbionts highlights evolutionary adaptations to a symbiotic lifestyle.</title>
        <authorList>
            <person name="Aranda M."/>
            <person name="Li Y."/>
            <person name="Liew Y.J."/>
            <person name="Baumgarten S."/>
            <person name="Simakov O."/>
            <person name="Wilson M."/>
            <person name="Piel J."/>
            <person name="Ashoor H."/>
            <person name="Bougouffa S."/>
            <person name="Bajic V.B."/>
            <person name="Ryu T."/>
            <person name="Ravasi T."/>
            <person name="Bayer T."/>
            <person name="Micklem G."/>
            <person name="Kim H."/>
            <person name="Bhak J."/>
            <person name="Lajeunesse T.C."/>
            <person name="Voolstra C.R."/>
        </authorList>
    </citation>
    <scope>NUCLEOTIDE SEQUENCE [LARGE SCALE GENOMIC DNA]</scope>
    <source>
        <strain evidence="2 3">CCMP2467</strain>
    </source>
</reference>
<dbReference type="OrthoDB" id="447489at2759"/>
<feature type="region of interest" description="Disordered" evidence="1">
    <location>
        <begin position="800"/>
        <end position="870"/>
    </location>
</feature>
<dbReference type="Proteomes" id="UP000186817">
    <property type="component" value="Unassembled WGS sequence"/>
</dbReference>
<dbReference type="EMBL" id="LSRX01000161">
    <property type="protein sequence ID" value="OLQ06380.1"/>
    <property type="molecule type" value="Genomic_DNA"/>
</dbReference>
<sequence>MQASRPEDVEEILSKIPDKAAFNKSLQELIFDPDVGLLVNWRQADALQKMEFASHVLKWVEGHVVVVDVDVCICVGPFVEPHVHPKVALSGVFYLECGGIHQDPRPPAGMAEVPESLRKKLGWGEASQVRVRAGSLLLHPAWLYHAGLPLSDALESSNDTEGSPRLRTLVSFTVAVQLLETVPAAAVGTKDPQSAAREPDNLDAMAKSDAHIRQIARTVSSNMDSSALTLRLSFVLGNLTERSDRLRVVFAFDCEGTALVPQLLSKYWQKDRQLARGEVETEKGKVWTLATVLKQVVFQDLKYNEPLVFTYAARGMWELAEEVHIVDIATIVCGIAVARSRFPGGEKTPGAKMARREWLQSSCFGGFAFATVRDRFAELLGRLSNSDISEGRAIDAMDCGNQCWRLWLAFSRLVNEASGSQAPDDTAAVWREFASNCNVQHTHHDFRGLLSAPWNGYDLASHGVPVLLTETGTGGAADRIAMVRAGGRPPTAKFADSSHDWTLCAHLSGSHWTLVLANAAIQKFKLSDIPREGDTRHVLLQGWQRHCLAIHFVYAGGSESPGPGTVIRSCFYVRHIFHGHLDDFCSHLVSQVWTLLASYVFLQAATLLGNDQQTDQVLVFFWLALRGHPDPQTRHPKALLLRDGYLWQHAPVHLGPVPSLLDEREAYPFWTVAAPECLLAAMLYAAYTTVPGFAVMVLGTPLVFGLEHEAPESSEAAQPAVAEDGSLLTGEPWEGKESDRIDFGKFIPKDVRRTGHDIAMTPEDVYCAPYYRSNVKWSEDSAQAGFVRVLPMEDPSPIFDEGCEPTGRPGRPPLRQGRGRGGMRGGRRWSRPMKGQASGRWSRPLGGEESGKIGPVPPLDLESDTESEPKKGMEGEAAVLLDLDFEDAFADFFEPEKPDKHQAGNMDFAVLPITGDGACLYRALLLGTQLRSGVPRGRLQIAGRKVCIWQERANADDAAAGLPRTNRFIQRESAIAEKAGGADWLFQAAEAPSTSDKPLYVLPATLWECFVLPEAAEAQPAPDQGLDTAPPGLEPSAASGADWLFRAVEVRGCGSGQSRRRVFCLEAAAPYRWFAKLRRCRILIKSEAEQQIVTLGLLRRKDAKSITVEIYQEVMLRLVPSSCHWQVHRSLDRLEQLLYWRHKRHVATAGSCKPISSVSADDLAACRPPTQYLECLDEMISVARQRPARSGNVQTRRIANEAGNPPCNACGRYFEDSALCKSGSRCKESHCTASAAYYRTLRGNVTKLLSSANWNGKRRDLECSLRRQDVLDMLLEQEGRCAYSGIAMELLVPFSHWRMSLERKNNSDGYMKDNCVLVAAEFNSADFSKSKGVRAHEVQGSAQWSPGKVAAVSNLGAASVSLSQLEADVDRAWSLPQIPFTENYCYLYHRTLRGKAKSLASSAKRRATKRNEQCEIEFGDILRMLLEQGGRCFFSGVPLQYDQVHVDWVMSLERLDNRRGYVQENCVLIAAEFNTTDLSKKATCEVQGSPQWSRAKAMHVWGQAGCQGFSDL</sequence>
<dbReference type="Gene3D" id="2.60.120.620">
    <property type="entry name" value="q2cbj1_9rhob like domain"/>
    <property type="match status" value="1"/>
</dbReference>
<organism evidence="2 3">
    <name type="scientific">Symbiodinium microadriaticum</name>
    <name type="common">Dinoflagellate</name>
    <name type="synonym">Zooxanthella microadriatica</name>
    <dbReference type="NCBI Taxonomy" id="2951"/>
    <lineage>
        <taxon>Eukaryota</taxon>
        <taxon>Sar</taxon>
        <taxon>Alveolata</taxon>
        <taxon>Dinophyceae</taxon>
        <taxon>Suessiales</taxon>
        <taxon>Symbiodiniaceae</taxon>
        <taxon>Symbiodinium</taxon>
    </lineage>
</organism>